<evidence type="ECO:0000313" key="2">
    <source>
        <dbReference type="Proteomes" id="UP000187203"/>
    </source>
</evidence>
<gene>
    <name evidence="1" type="ORF">COLO4_21466</name>
</gene>
<organism evidence="1 2">
    <name type="scientific">Corchorus olitorius</name>
    <dbReference type="NCBI Taxonomy" id="93759"/>
    <lineage>
        <taxon>Eukaryota</taxon>
        <taxon>Viridiplantae</taxon>
        <taxon>Streptophyta</taxon>
        <taxon>Embryophyta</taxon>
        <taxon>Tracheophyta</taxon>
        <taxon>Spermatophyta</taxon>
        <taxon>Magnoliopsida</taxon>
        <taxon>eudicotyledons</taxon>
        <taxon>Gunneridae</taxon>
        <taxon>Pentapetalae</taxon>
        <taxon>rosids</taxon>
        <taxon>malvids</taxon>
        <taxon>Malvales</taxon>
        <taxon>Malvaceae</taxon>
        <taxon>Grewioideae</taxon>
        <taxon>Apeibeae</taxon>
        <taxon>Corchorus</taxon>
    </lineage>
</organism>
<keyword evidence="2" id="KW-1185">Reference proteome</keyword>
<proteinExistence type="predicted"/>
<dbReference type="EMBL" id="AWUE01017679">
    <property type="protein sequence ID" value="OMO85732.1"/>
    <property type="molecule type" value="Genomic_DNA"/>
</dbReference>
<sequence length="153" mass="17773">MIGLIRRLITSCRGIEREHKAFCRGKGKVKSQLLTSQTLSVRILLHLWPISPKISNWLNSRRMADISYVLNLFKLEVEGLLRISSVAMIKQTEQRSKLVKPTSNLLCRLLLRNMQVQSRRDICFPDAVKTHDYAEHLCLLKKERNPAPYDFDL</sequence>
<accession>A0A1R3IT21</accession>
<evidence type="ECO:0000313" key="1">
    <source>
        <dbReference type="EMBL" id="OMO85732.1"/>
    </source>
</evidence>
<dbReference type="AlphaFoldDB" id="A0A1R3IT21"/>
<name>A0A1R3IT21_9ROSI</name>
<dbReference type="Proteomes" id="UP000187203">
    <property type="component" value="Unassembled WGS sequence"/>
</dbReference>
<comment type="caution">
    <text evidence="1">The sequence shown here is derived from an EMBL/GenBank/DDBJ whole genome shotgun (WGS) entry which is preliminary data.</text>
</comment>
<protein>
    <submittedName>
        <fullName evidence="1">Matrix protein M</fullName>
    </submittedName>
</protein>
<reference evidence="2" key="1">
    <citation type="submission" date="2013-09" db="EMBL/GenBank/DDBJ databases">
        <title>Corchorus olitorius genome sequencing.</title>
        <authorList>
            <person name="Alam M."/>
            <person name="Haque M.S."/>
            <person name="Islam M.S."/>
            <person name="Emdad E.M."/>
            <person name="Islam M.M."/>
            <person name="Ahmed B."/>
            <person name="Halim A."/>
            <person name="Hossen Q.M.M."/>
            <person name="Hossain M.Z."/>
            <person name="Ahmed R."/>
            <person name="Khan M.M."/>
            <person name="Islam R."/>
            <person name="Rashid M.M."/>
            <person name="Khan S.A."/>
            <person name="Rahman M.S."/>
            <person name="Alam M."/>
            <person name="Yahiya A.S."/>
            <person name="Khan M.S."/>
            <person name="Azam M.S."/>
            <person name="Haque T."/>
            <person name="Lashkar M.Z.H."/>
            <person name="Akhand A.I."/>
            <person name="Morshed G."/>
            <person name="Roy S."/>
            <person name="Uddin K.S."/>
            <person name="Rabeya T."/>
            <person name="Hossain A.S."/>
            <person name="Chowdhury A."/>
            <person name="Snigdha A.R."/>
            <person name="Mortoza M.S."/>
            <person name="Matin S.A."/>
            <person name="Hoque S.M.E."/>
            <person name="Islam M.K."/>
            <person name="Roy D.K."/>
            <person name="Haider R."/>
            <person name="Moosa M.M."/>
            <person name="Elias S.M."/>
            <person name="Hasan A.M."/>
            <person name="Jahan S."/>
            <person name="Shafiuddin M."/>
            <person name="Mahmood N."/>
            <person name="Shommy N.S."/>
        </authorList>
    </citation>
    <scope>NUCLEOTIDE SEQUENCE [LARGE SCALE GENOMIC DNA]</scope>
    <source>
        <strain evidence="2">cv. O-4</strain>
    </source>
</reference>